<dbReference type="GO" id="GO:0016810">
    <property type="term" value="F:hydrolase activity, acting on carbon-nitrogen (but not peptide) bonds"/>
    <property type="evidence" value="ECO:0007669"/>
    <property type="project" value="InterPro"/>
</dbReference>
<evidence type="ECO:0000259" key="1">
    <source>
        <dbReference type="Pfam" id="PF01979"/>
    </source>
</evidence>
<dbReference type="SUPFAM" id="SSF51556">
    <property type="entry name" value="Metallo-dependent hydrolases"/>
    <property type="match status" value="1"/>
</dbReference>
<proteinExistence type="predicted"/>
<dbReference type="PANTHER" id="PTHR43135:SF3">
    <property type="entry name" value="ALPHA-D-RIBOSE 1-METHYLPHOSPHONATE 5-TRIPHOSPHATE DIPHOSPHATASE"/>
    <property type="match status" value="1"/>
</dbReference>
<dbReference type="PATRIC" id="fig|2033.7.peg.2149"/>
<evidence type="ECO:0000313" key="3">
    <source>
        <dbReference type="Proteomes" id="UP000072189"/>
    </source>
</evidence>
<sequence length="417" mass="42908">MSARIPEVPSGTEELRLVGGTVIDGTGAAPLGDAEVGISGDRIVYVGPRRTGAPGREVDVRGRWILPGFIDAHVHLVMSTSVDAERQRLWFPEEAVIAAVGNLRATLDAGVTTARDLSGLTPGYRSAIASGAVLGPRLHLAIAMLSPTGGHADPVHANGTLPVWAERGMASGTAVVDTLDDVVRAVRVLVRTGADVIKVCTSGGVSTPNDSPSDTGLPREHVAAIVAEMAGRAGQPVTAHAQSDASVRAAVEGGAASIEHGYDLSADTIALMRERGVVLVPTLSTLLRTPPGPPDPARLARQERGLASISAAVAAGVPVALGTDAGIHEQGRNLTELAHLVRVGLSPLEALRAGTLTGARLLRLDHALGSVEPGKLADLVITDADPLRDIGALADPQRVRGVVQGGRFAKDLDGLDR</sequence>
<dbReference type="Gene3D" id="2.30.40.10">
    <property type="entry name" value="Urease, subunit C, domain 1"/>
    <property type="match status" value="1"/>
</dbReference>
<dbReference type="InterPro" id="IPR006680">
    <property type="entry name" value="Amidohydro-rel"/>
</dbReference>
<dbReference type="InterPro" id="IPR057744">
    <property type="entry name" value="OTAase-like"/>
</dbReference>
<dbReference type="InterPro" id="IPR051781">
    <property type="entry name" value="Metallo-dep_Hydrolase"/>
</dbReference>
<feature type="domain" description="Amidohydrolase-related" evidence="1">
    <location>
        <begin position="64"/>
        <end position="407"/>
    </location>
</feature>
<dbReference type="CDD" id="cd01299">
    <property type="entry name" value="Met_dep_hydrolase_A"/>
    <property type="match status" value="1"/>
</dbReference>
<dbReference type="PANTHER" id="PTHR43135">
    <property type="entry name" value="ALPHA-D-RIBOSE 1-METHYLPHOSPHONATE 5-TRIPHOSPHATE DIPHOSPHATASE"/>
    <property type="match status" value="1"/>
</dbReference>
<organism evidence="2 3">
    <name type="scientific">Microbacterium testaceum</name>
    <name type="common">Aureobacterium testaceum</name>
    <name type="synonym">Brevibacterium testaceum</name>
    <dbReference type="NCBI Taxonomy" id="2033"/>
    <lineage>
        <taxon>Bacteria</taxon>
        <taxon>Bacillati</taxon>
        <taxon>Actinomycetota</taxon>
        <taxon>Actinomycetes</taxon>
        <taxon>Micrococcales</taxon>
        <taxon>Microbacteriaceae</taxon>
        <taxon>Microbacterium</taxon>
    </lineage>
</organism>
<protein>
    <recommendedName>
        <fullName evidence="1">Amidohydrolase-related domain-containing protein</fullName>
    </recommendedName>
</protein>
<evidence type="ECO:0000313" key="2">
    <source>
        <dbReference type="EMBL" id="KTS12841.1"/>
    </source>
</evidence>
<dbReference type="EMBL" id="LDRV01000042">
    <property type="protein sequence ID" value="KTS12841.1"/>
    <property type="molecule type" value="Genomic_DNA"/>
</dbReference>
<dbReference type="Gene3D" id="3.20.20.140">
    <property type="entry name" value="Metal-dependent hydrolases"/>
    <property type="match status" value="1"/>
</dbReference>
<comment type="caution">
    <text evidence="2">The sequence shown here is derived from an EMBL/GenBank/DDBJ whole genome shotgun (WGS) entry which is preliminary data.</text>
</comment>
<dbReference type="RefSeq" id="WP_058613868.1">
    <property type="nucleotide sequence ID" value="NZ_LDRV01000042.1"/>
</dbReference>
<dbReference type="SUPFAM" id="SSF51338">
    <property type="entry name" value="Composite domain of metallo-dependent hydrolases"/>
    <property type="match status" value="1"/>
</dbReference>
<dbReference type="Pfam" id="PF01979">
    <property type="entry name" value="Amidohydro_1"/>
    <property type="match status" value="1"/>
</dbReference>
<dbReference type="InterPro" id="IPR032466">
    <property type="entry name" value="Metal_Hydrolase"/>
</dbReference>
<dbReference type="AlphaFoldDB" id="A0A147F8R2"/>
<accession>A0A147F8R2</accession>
<dbReference type="Proteomes" id="UP000072189">
    <property type="component" value="Unassembled WGS sequence"/>
</dbReference>
<dbReference type="InterPro" id="IPR011059">
    <property type="entry name" value="Metal-dep_hydrolase_composite"/>
</dbReference>
<reference evidence="2 3" key="1">
    <citation type="journal article" date="2016" name="Front. Microbiol.">
        <title>Genomic Resource of Rice Seed Associated Bacteria.</title>
        <authorList>
            <person name="Midha S."/>
            <person name="Bansal K."/>
            <person name="Sharma S."/>
            <person name="Kumar N."/>
            <person name="Patil P.P."/>
            <person name="Chaudhry V."/>
            <person name="Patil P.B."/>
        </authorList>
    </citation>
    <scope>NUCLEOTIDE SEQUENCE [LARGE SCALE GENOMIC DNA]</scope>
    <source>
        <strain evidence="2 3">RSA3</strain>
    </source>
</reference>
<gene>
    <name evidence="2" type="ORF">RSA3_07430</name>
</gene>
<name>A0A147F8R2_MICTE</name>